<evidence type="ECO:0000313" key="1">
    <source>
        <dbReference type="EMBL" id="KEQ58959.1"/>
    </source>
</evidence>
<dbReference type="InterPro" id="IPR014710">
    <property type="entry name" value="RmlC-like_jellyroll"/>
</dbReference>
<dbReference type="PANTHER" id="PTHR43346">
    <property type="entry name" value="LIGAND BINDING DOMAIN PROTEIN, PUTATIVE (AFU_ORTHOLOGUE AFUA_6G14370)-RELATED"/>
    <property type="match status" value="1"/>
</dbReference>
<dbReference type="Proteomes" id="UP000030672">
    <property type="component" value="Unassembled WGS sequence"/>
</dbReference>
<evidence type="ECO:0000313" key="2">
    <source>
        <dbReference type="Proteomes" id="UP000030672"/>
    </source>
</evidence>
<dbReference type="SUPFAM" id="SSF51182">
    <property type="entry name" value="RmlC-like cupins"/>
    <property type="match status" value="1"/>
</dbReference>
<dbReference type="PANTHER" id="PTHR43346:SF1">
    <property type="entry name" value="QUERCETIN 2,3-DIOXYGENASE-RELATED"/>
    <property type="match status" value="1"/>
</dbReference>
<dbReference type="RefSeq" id="XP_040875982.1">
    <property type="nucleotide sequence ID" value="XM_041025312.1"/>
</dbReference>
<dbReference type="CDD" id="cd20281">
    <property type="entry name" value="cupin_QDO_C"/>
    <property type="match status" value="1"/>
</dbReference>
<name>A0A074VIN8_AURM1</name>
<dbReference type="AlphaFoldDB" id="A0A074VIN8"/>
<sequence length="370" mass="40113">MHIPSLVSASAALSVSVSARSSLYVENAPDYVRPYVIERYANAQAVAVGQQIYRFPVTGASSGGAFSILMTNSPASDALGVLPHIHQTHYENFFCSKGRFQLWTDKFGDEEARVMLPGDYGAVPRNTTHTFQVLDPDTEMLGVIQPGGFEALFFAIADSNYTSSTSSPYVPSSGSGSTDAGAGSSASMISALESFDVYAQLEFNPRRDLINGSAPANATWHTGKNTVPSNSVTPFYVAKNQGPMYLNSEHGYEIIAPFISSSVQGAGKFSEGTITMSRRLSNTTIPVRRFADHMAFEVLEGALMVKMQGEEVQLLQGDVVFVPGSTTFSYWSEVAFTKFLYVCAGSRGLDVELRKKAVEWEYPTWPTTAV</sequence>
<proteinExistence type="predicted"/>
<dbReference type="STRING" id="1043003.A0A074VIN8"/>
<accession>A0A074VIN8</accession>
<dbReference type="Gene3D" id="2.60.120.10">
    <property type="entry name" value="Jelly Rolls"/>
    <property type="match status" value="2"/>
</dbReference>
<organism evidence="1 2">
    <name type="scientific">Aureobasidium melanogenum (strain CBS 110374)</name>
    <name type="common">Aureobasidium pullulans var. melanogenum</name>
    <dbReference type="NCBI Taxonomy" id="1043003"/>
    <lineage>
        <taxon>Eukaryota</taxon>
        <taxon>Fungi</taxon>
        <taxon>Dikarya</taxon>
        <taxon>Ascomycota</taxon>
        <taxon>Pezizomycotina</taxon>
        <taxon>Dothideomycetes</taxon>
        <taxon>Dothideomycetidae</taxon>
        <taxon>Dothideales</taxon>
        <taxon>Saccotheciaceae</taxon>
        <taxon>Aureobasidium</taxon>
    </lineage>
</organism>
<dbReference type="InterPro" id="IPR011051">
    <property type="entry name" value="RmlC_Cupin_sf"/>
</dbReference>
<reference evidence="1 2" key="1">
    <citation type="journal article" date="2014" name="BMC Genomics">
        <title>Genome sequencing of four Aureobasidium pullulans varieties: biotechnological potential, stress tolerance, and description of new species.</title>
        <authorList>
            <person name="Gostin Ar C."/>
            <person name="Ohm R.A."/>
            <person name="Kogej T."/>
            <person name="Sonjak S."/>
            <person name="Turk M."/>
            <person name="Zajc J."/>
            <person name="Zalar P."/>
            <person name="Grube M."/>
            <person name="Sun H."/>
            <person name="Han J."/>
            <person name="Sharma A."/>
            <person name="Chiniquy J."/>
            <person name="Ngan C.Y."/>
            <person name="Lipzen A."/>
            <person name="Barry K."/>
            <person name="Grigoriev I.V."/>
            <person name="Gunde-Cimerman N."/>
        </authorList>
    </citation>
    <scope>NUCLEOTIDE SEQUENCE [LARGE SCALE GENOMIC DNA]</scope>
    <source>
        <strain evidence="1 2">CBS 110374</strain>
    </source>
</reference>
<gene>
    <name evidence="1" type="ORF">M437DRAFT_69620</name>
</gene>
<dbReference type="InterPro" id="IPR052538">
    <property type="entry name" value="Flavonoid_dioxygenase-like"/>
</dbReference>
<dbReference type="HOGENOM" id="CLU_060566_0_0_1"/>
<dbReference type="GeneID" id="63918685"/>
<protein>
    <submittedName>
        <fullName evidence="1">RmlC-like cupin</fullName>
    </submittedName>
</protein>
<dbReference type="EMBL" id="KL584851">
    <property type="protein sequence ID" value="KEQ58959.1"/>
    <property type="molecule type" value="Genomic_DNA"/>
</dbReference>
<keyword evidence="2" id="KW-1185">Reference proteome</keyword>
<dbReference type="CDD" id="cd02215">
    <property type="entry name" value="cupin_QDO_N_C"/>
    <property type="match status" value="1"/>
</dbReference>